<keyword evidence="1" id="KW-0147">Chitin-binding</keyword>
<dbReference type="Gene3D" id="3.10.350.10">
    <property type="entry name" value="LysM domain"/>
    <property type="match status" value="1"/>
</dbReference>
<dbReference type="PANTHER" id="PTHR34997:SF2">
    <property type="entry name" value="LYSM DOMAIN-CONTAINING PROTEIN-RELATED"/>
    <property type="match status" value="1"/>
</dbReference>
<evidence type="ECO:0000256" key="3">
    <source>
        <dbReference type="ARBA" id="ARBA00023026"/>
    </source>
</evidence>
<keyword evidence="7" id="KW-1185">Reference proteome</keyword>
<keyword evidence="2" id="KW-0732">Signal</keyword>
<evidence type="ECO:0000259" key="5">
    <source>
        <dbReference type="PROSITE" id="PS51782"/>
    </source>
</evidence>
<reference evidence="6 7" key="1">
    <citation type="submission" date="2024-07" db="EMBL/GenBank/DDBJ databases">
        <title>Section-level genome sequencing and comparative genomics of Aspergillus sections Usti and Cavernicolus.</title>
        <authorList>
            <consortium name="Lawrence Berkeley National Laboratory"/>
            <person name="Nybo J.L."/>
            <person name="Vesth T.C."/>
            <person name="Theobald S."/>
            <person name="Frisvad J.C."/>
            <person name="Larsen T.O."/>
            <person name="Kjaerboelling I."/>
            <person name="Rothschild-Mancinelli K."/>
            <person name="Lyhne E.K."/>
            <person name="Kogle M.E."/>
            <person name="Barry K."/>
            <person name="Clum A."/>
            <person name="Na H."/>
            <person name="Ledsgaard L."/>
            <person name="Lin J."/>
            <person name="Lipzen A."/>
            <person name="Kuo A."/>
            <person name="Riley R."/>
            <person name="Mondo S."/>
            <person name="Labutti K."/>
            <person name="Haridas S."/>
            <person name="Pangalinan J."/>
            <person name="Salamov A.A."/>
            <person name="Simmons B.A."/>
            <person name="Magnuson J.K."/>
            <person name="Chen J."/>
            <person name="Drula E."/>
            <person name="Henrissat B."/>
            <person name="Wiebenga A."/>
            <person name="Lubbers R.J."/>
            <person name="Gomes A.C."/>
            <person name="Makela M.R."/>
            <person name="Stajich J."/>
            <person name="Grigoriev I.V."/>
            <person name="Mortensen U.H."/>
            <person name="De Vries R.P."/>
            <person name="Baker S.E."/>
            <person name="Andersen M.R."/>
        </authorList>
    </citation>
    <scope>NUCLEOTIDE SEQUENCE [LARGE SCALE GENOMIC DNA]</scope>
    <source>
        <strain evidence="6 7">CBS 588.65</strain>
    </source>
</reference>
<dbReference type="PROSITE" id="PS51782">
    <property type="entry name" value="LYSM"/>
    <property type="match status" value="1"/>
</dbReference>
<dbReference type="EMBL" id="JBFXLT010000095">
    <property type="protein sequence ID" value="KAL2809166.1"/>
    <property type="molecule type" value="Genomic_DNA"/>
</dbReference>
<evidence type="ECO:0000256" key="4">
    <source>
        <dbReference type="SAM" id="MobiDB-lite"/>
    </source>
</evidence>
<feature type="region of interest" description="Disordered" evidence="4">
    <location>
        <begin position="86"/>
        <end position="111"/>
    </location>
</feature>
<evidence type="ECO:0000256" key="1">
    <source>
        <dbReference type="ARBA" id="ARBA00022669"/>
    </source>
</evidence>
<dbReference type="InterPro" id="IPR018392">
    <property type="entry name" value="LysM"/>
</dbReference>
<dbReference type="SUPFAM" id="SSF54106">
    <property type="entry name" value="LysM domain"/>
    <property type="match status" value="1"/>
</dbReference>
<dbReference type="InterPro" id="IPR036779">
    <property type="entry name" value="LysM_dom_sf"/>
</dbReference>
<protein>
    <recommendedName>
        <fullName evidence="5">LysM domain-containing protein</fullName>
    </recommendedName>
</protein>
<evidence type="ECO:0000256" key="2">
    <source>
        <dbReference type="ARBA" id="ARBA00022729"/>
    </source>
</evidence>
<evidence type="ECO:0000313" key="7">
    <source>
        <dbReference type="Proteomes" id="UP001610334"/>
    </source>
</evidence>
<gene>
    <name evidence="6" type="ORF">BJX63DRAFT_435476</name>
</gene>
<comment type="caution">
    <text evidence="6">The sequence shown here is derived from an EMBL/GenBank/DDBJ whole genome shotgun (WGS) entry which is preliminary data.</text>
</comment>
<sequence length="111" mass="11685">MKPPSSTGNGISTPTPTQSGMVGNCDKFHLVKTDQGCQEIADSYGIPLSRLYAWNPALNGDCTGLWANVYICVRTVGFVPSTTTTRLTSTTTKGNGVATPTSTQPGMVGNW</sequence>
<name>A0ABR4H129_9EURO</name>
<dbReference type="Proteomes" id="UP001610334">
    <property type="component" value="Unassembled WGS sequence"/>
</dbReference>
<evidence type="ECO:0000313" key="6">
    <source>
        <dbReference type="EMBL" id="KAL2809166.1"/>
    </source>
</evidence>
<accession>A0ABR4H129</accession>
<feature type="domain" description="LysM" evidence="5">
    <location>
        <begin position="27"/>
        <end position="73"/>
    </location>
</feature>
<proteinExistence type="predicted"/>
<keyword evidence="3" id="KW-0843">Virulence</keyword>
<dbReference type="PANTHER" id="PTHR34997">
    <property type="entry name" value="AM15"/>
    <property type="match status" value="1"/>
</dbReference>
<dbReference type="InterPro" id="IPR052210">
    <property type="entry name" value="LysM1-like"/>
</dbReference>
<dbReference type="CDD" id="cd00118">
    <property type="entry name" value="LysM"/>
    <property type="match status" value="1"/>
</dbReference>
<feature type="region of interest" description="Disordered" evidence="4">
    <location>
        <begin position="1"/>
        <end position="20"/>
    </location>
</feature>
<organism evidence="6 7">
    <name type="scientific">Aspergillus granulosus</name>
    <dbReference type="NCBI Taxonomy" id="176169"/>
    <lineage>
        <taxon>Eukaryota</taxon>
        <taxon>Fungi</taxon>
        <taxon>Dikarya</taxon>
        <taxon>Ascomycota</taxon>
        <taxon>Pezizomycotina</taxon>
        <taxon>Eurotiomycetes</taxon>
        <taxon>Eurotiomycetidae</taxon>
        <taxon>Eurotiales</taxon>
        <taxon>Aspergillaceae</taxon>
        <taxon>Aspergillus</taxon>
        <taxon>Aspergillus subgen. Nidulantes</taxon>
    </lineage>
</organism>